<keyword evidence="2" id="KW-0812">Transmembrane</keyword>
<proteinExistence type="predicted"/>
<reference evidence="4" key="2">
    <citation type="submission" date="2021-09" db="EMBL/GenBank/DDBJ databases">
        <authorList>
            <person name="Gilroy R."/>
        </authorList>
    </citation>
    <scope>NUCLEOTIDE SEQUENCE</scope>
    <source>
        <strain evidence="4">ChiHjej13B12-9602</strain>
    </source>
</reference>
<keyword evidence="4" id="KW-0482">Metalloprotease</keyword>
<feature type="compositionally biased region" description="Low complexity" evidence="1">
    <location>
        <begin position="165"/>
        <end position="198"/>
    </location>
</feature>
<evidence type="ECO:0000256" key="2">
    <source>
        <dbReference type="SAM" id="Phobius"/>
    </source>
</evidence>
<protein>
    <submittedName>
        <fullName evidence="4">CPBP family intramembrane metalloprotease</fullName>
        <ecNumber evidence="4">3.4.24.-</ecNumber>
    </submittedName>
</protein>
<dbReference type="Pfam" id="PF02517">
    <property type="entry name" value="Rce1-like"/>
    <property type="match status" value="1"/>
</dbReference>
<name>A0A921IWP5_9ACTN</name>
<feature type="transmembrane region" description="Helical" evidence="2">
    <location>
        <begin position="269"/>
        <end position="287"/>
    </location>
</feature>
<dbReference type="GO" id="GO:0080120">
    <property type="term" value="P:CAAX-box protein maturation"/>
    <property type="evidence" value="ECO:0007669"/>
    <property type="project" value="UniProtKB-ARBA"/>
</dbReference>
<feature type="transmembrane region" description="Helical" evidence="2">
    <location>
        <begin position="308"/>
        <end position="341"/>
    </location>
</feature>
<keyword evidence="4" id="KW-0378">Hydrolase</keyword>
<dbReference type="GO" id="GO:0004175">
    <property type="term" value="F:endopeptidase activity"/>
    <property type="evidence" value="ECO:0007669"/>
    <property type="project" value="UniProtKB-ARBA"/>
</dbReference>
<sequence>MMDPVKRSRLCNIGLAVLALLLMCILPTVMSYVVMFVSMTVPAIFGGRFAAAGVLEFFMENMNVYSILCYVAFGAPILGWLYVMVENARRARRMVQAAQQAHRPLQIGQMPGAQQAQAVSQPFSGQQVPSGQWPVSGQQTAQAPQPHAAPQNTWQQPQYPPQPTCQPTYQAQFQQASNAQAWASPQAQPQVPSAPQIPFASPSDPLARERVLCIAPNLNWRGLGAVPMLKSAFLAFAMNHFTTVVMVIIAILLPHVFEEYTDMVDGSGMTDYGVAWFIATIILPPIVEESGFRGLGLTYLERAGVPFAWANLIQAIFFGIFHMNLVQGIYAGILGLALGYLAHHYKSLVAPMVMHGVYNLWGTLGTDLENIVLRNVPDIVIIALGIALPIIALKLIMDESKSGLAGIPTQSEAPGGSMVGR</sequence>
<organism evidence="4 5">
    <name type="scientific">Enorma phocaeensis</name>
    <dbReference type="NCBI Taxonomy" id="1871019"/>
    <lineage>
        <taxon>Bacteria</taxon>
        <taxon>Bacillati</taxon>
        <taxon>Actinomycetota</taxon>
        <taxon>Coriobacteriia</taxon>
        <taxon>Coriobacteriales</taxon>
        <taxon>Coriobacteriaceae</taxon>
        <taxon>Enorma</taxon>
    </lineage>
</organism>
<feature type="transmembrane region" description="Helical" evidence="2">
    <location>
        <begin position="65"/>
        <end position="85"/>
    </location>
</feature>
<keyword evidence="4" id="KW-0645">Protease</keyword>
<feature type="transmembrane region" description="Helical" evidence="2">
    <location>
        <begin position="379"/>
        <end position="397"/>
    </location>
</feature>
<gene>
    <name evidence="4" type="ORF">K8V70_05980</name>
</gene>
<feature type="domain" description="CAAX prenyl protease 2/Lysostaphin resistance protein A-like" evidence="3">
    <location>
        <begin position="274"/>
        <end position="360"/>
    </location>
</feature>
<evidence type="ECO:0000259" key="3">
    <source>
        <dbReference type="Pfam" id="PF02517"/>
    </source>
</evidence>
<feature type="compositionally biased region" description="Polar residues" evidence="1">
    <location>
        <begin position="116"/>
        <end position="137"/>
    </location>
</feature>
<feature type="transmembrane region" description="Helical" evidence="2">
    <location>
        <begin position="12"/>
        <end position="45"/>
    </location>
</feature>
<comment type="caution">
    <text evidence="4">The sequence shown here is derived from an EMBL/GenBank/DDBJ whole genome shotgun (WGS) entry which is preliminary data.</text>
</comment>
<keyword evidence="2" id="KW-1133">Transmembrane helix</keyword>
<dbReference type="Proteomes" id="UP000753256">
    <property type="component" value="Unassembled WGS sequence"/>
</dbReference>
<dbReference type="GO" id="GO:0008237">
    <property type="term" value="F:metallopeptidase activity"/>
    <property type="evidence" value="ECO:0007669"/>
    <property type="project" value="UniProtKB-KW"/>
</dbReference>
<evidence type="ECO:0000313" key="5">
    <source>
        <dbReference type="Proteomes" id="UP000753256"/>
    </source>
</evidence>
<evidence type="ECO:0000256" key="1">
    <source>
        <dbReference type="SAM" id="MobiDB-lite"/>
    </source>
</evidence>
<dbReference type="EC" id="3.4.24.-" evidence="4"/>
<dbReference type="AlphaFoldDB" id="A0A921IWP5"/>
<feature type="region of interest" description="Disordered" evidence="1">
    <location>
        <begin position="116"/>
        <end position="200"/>
    </location>
</feature>
<dbReference type="EMBL" id="DYUZ01000024">
    <property type="protein sequence ID" value="HJG37395.1"/>
    <property type="molecule type" value="Genomic_DNA"/>
</dbReference>
<feature type="transmembrane region" description="Helical" evidence="2">
    <location>
        <begin position="233"/>
        <end position="257"/>
    </location>
</feature>
<evidence type="ECO:0000313" key="4">
    <source>
        <dbReference type="EMBL" id="HJG37395.1"/>
    </source>
</evidence>
<keyword evidence="2" id="KW-0472">Membrane</keyword>
<accession>A0A921IWP5</accession>
<dbReference type="RefSeq" id="WP_273190187.1">
    <property type="nucleotide sequence ID" value="NZ_DYUZ01000024.1"/>
</dbReference>
<dbReference type="InterPro" id="IPR003675">
    <property type="entry name" value="Rce1/LyrA-like_dom"/>
</dbReference>
<reference evidence="4" key="1">
    <citation type="journal article" date="2021" name="PeerJ">
        <title>Extensive microbial diversity within the chicken gut microbiome revealed by metagenomics and culture.</title>
        <authorList>
            <person name="Gilroy R."/>
            <person name="Ravi A."/>
            <person name="Getino M."/>
            <person name="Pursley I."/>
            <person name="Horton D.L."/>
            <person name="Alikhan N.F."/>
            <person name="Baker D."/>
            <person name="Gharbi K."/>
            <person name="Hall N."/>
            <person name="Watson M."/>
            <person name="Adriaenssens E.M."/>
            <person name="Foster-Nyarko E."/>
            <person name="Jarju S."/>
            <person name="Secka A."/>
            <person name="Antonio M."/>
            <person name="Oren A."/>
            <person name="Chaudhuri R.R."/>
            <person name="La Ragione R."/>
            <person name="Hildebrand F."/>
            <person name="Pallen M.J."/>
        </authorList>
    </citation>
    <scope>NUCLEOTIDE SEQUENCE</scope>
    <source>
        <strain evidence="4">ChiHjej13B12-9602</strain>
    </source>
</reference>
<feature type="compositionally biased region" description="Low complexity" evidence="1">
    <location>
        <begin position="138"/>
        <end position="157"/>
    </location>
</feature>